<organism evidence="4">
    <name type="scientific">Dissoconium aciculare CBS 342.82</name>
    <dbReference type="NCBI Taxonomy" id="1314786"/>
    <lineage>
        <taxon>Eukaryota</taxon>
        <taxon>Fungi</taxon>
        <taxon>Dikarya</taxon>
        <taxon>Ascomycota</taxon>
        <taxon>Pezizomycotina</taxon>
        <taxon>Dothideomycetes</taxon>
        <taxon>Dothideomycetidae</taxon>
        <taxon>Mycosphaerellales</taxon>
        <taxon>Dissoconiaceae</taxon>
        <taxon>Dissoconium</taxon>
    </lineage>
</organism>
<evidence type="ECO:0000256" key="1">
    <source>
        <dbReference type="ARBA" id="ARBA00010568"/>
    </source>
</evidence>
<dbReference type="GeneID" id="54363180"/>
<dbReference type="SUPFAM" id="SSF55418">
    <property type="entry name" value="eIF4e-like"/>
    <property type="match status" value="1"/>
</dbReference>
<sequence>MNDALTRSKSPLRSNGQPDAMNLTLESGRQGQTNCMEVDETVSGATTRQANESVDKFLQRVPVADKRCAQLGPWLWIDAPKTSPPREPSVREFVQGGARLLKAYDDDRAEVERRCTGQKSAVVTRKLKSHRDRLKIDLLNLAIASSTTCGKWMLFPTVNEVSHDWQVIAKATAEGKLGHTSKLATWDPSRSQVLICVYTSDFNDLADVKRVLKVLASLSLHSLTNRNIYYKCDAYTYLSIESENPYKLKASLYSSKDLLGPAAEKLVTPAVGQQPQEPPDWDF</sequence>
<dbReference type="Proteomes" id="UP000504637">
    <property type="component" value="Unplaced"/>
</dbReference>
<dbReference type="Pfam" id="PF08939">
    <property type="entry name" value="Bles03"/>
    <property type="match status" value="1"/>
</dbReference>
<proteinExistence type="inferred from homology"/>
<dbReference type="AlphaFoldDB" id="A0A6J3M0V5"/>
<name>A0A6J3M0V5_9PEZI</name>
<gene>
    <name evidence="4" type="ORF">K489DRAFT_382473</name>
</gene>
<dbReference type="Gene3D" id="3.30.760.10">
    <property type="entry name" value="RNA Cap, Translation Initiation Factor Eif4e"/>
    <property type="match status" value="1"/>
</dbReference>
<reference evidence="4" key="3">
    <citation type="submission" date="2025-08" db="UniProtKB">
        <authorList>
            <consortium name="RefSeq"/>
        </authorList>
    </citation>
    <scope>IDENTIFICATION</scope>
    <source>
        <strain evidence="4">CBS 342.82</strain>
    </source>
</reference>
<feature type="region of interest" description="Disordered" evidence="2">
    <location>
        <begin position="1"/>
        <end position="22"/>
    </location>
</feature>
<keyword evidence="3" id="KW-1185">Reference proteome</keyword>
<dbReference type="PANTHER" id="PTHR31977">
    <property type="entry name" value="UPF0696 PROTEIN C11ORF68"/>
    <property type="match status" value="1"/>
</dbReference>
<dbReference type="PANTHER" id="PTHR31977:SF1">
    <property type="entry name" value="UPF0696 PROTEIN C11ORF68"/>
    <property type="match status" value="1"/>
</dbReference>
<reference evidence="4" key="1">
    <citation type="submission" date="2020-01" db="EMBL/GenBank/DDBJ databases">
        <authorList>
            <consortium name="DOE Joint Genome Institute"/>
            <person name="Haridas S."/>
            <person name="Albert R."/>
            <person name="Binder M."/>
            <person name="Bloem J."/>
            <person name="Labutti K."/>
            <person name="Salamov A."/>
            <person name="Andreopoulos B."/>
            <person name="Baker S.E."/>
            <person name="Barry K."/>
            <person name="Bills G."/>
            <person name="Bluhm B.H."/>
            <person name="Cannon C."/>
            <person name="Castanera R."/>
            <person name="Culley D.E."/>
            <person name="Daum C."/>
            <person name="Ezra D."/>
            <person name="Gonzalez J.B."/>
            <person name="Henrissat B."/>
            <person name="Kuo A."/>
            <person name="Liang C."/>
            <person name="Lipzen A."/>
            <person name="Lutzoni F."/>
            <person name="Magnuson J."/>
            <person name="Mondo S."/>
            <person name="Nolan M."/>
            <person name="Ohm R."/>
            <person name="Pangilinan J."/>
            <person name="Park H.-J."/>
            <person name="Ramirez L."/>
            <person name="Alfaro M."/>
            <person name="Sun H."/>
            <person name="Tritt A."/>
            <person name="Yoshinaga Y."/>
            <person name="Zwiers L.-H."/>
            <person name="Turgeon B.G."/>
            <person name="Goodwin S.B."/>
            <person name="Spatafora J.W."/>
            <person name="Crous P.W."/>
            <person name="Grigoriev I.V."/>
        </authorList>
    </citation>
    <scope>NUCLEOTIDE SEQUENCE</scope>
    <source>
        <strain evidence="4">CBS 342.82</strain>
    </source>
</reference>
<feature type="compositionally biased region" description="Polar residues" evidence="2">
    <location>
        <begin position="1"/>
        <end position="17"/>
    </location>
</feature>
<evidence type="ECO:0000313" key="3">
    <source>
        <dbReference type="Proteomes" id="UP000504637"/>
    </source>
</evidence>
<evidence type="ECO:0000256" key="2">
    <source>
        <dbReference type="SAM" id="MobiDB-lite"/>
    </source>
</evidence>
<accession>A0A6J3M0V5</accession>
<evidence type="ECO:0000313" key="4">
    <source>
        <dbReference type="RefSeq" id="XP_033457578.1"/>
    </source>
</evidence>
<protein>
    <submittedName>
        <fullName evidence="4">DUF1917-domain-containing protein</fullName>
    </submittedName>
</protein>
<dbReference type="RefSeq" id="XP_033457578.1">
    <property type="nucleotide sequence ID" value="XM_033605380.1"/>
</dbReference>
<dbReference type="InterPro" id="IPR015034">
    <property type="entry name" value="Bles03"/>
</dbReference>
<comment type="similarity">
    <text evidence="1">Belongs to the UPF0696 family.</text>
</comment>
<dbReference type="OrthoDB" id="10067381at2759"/>
<dbReference type="InterPro" id="IPR023398">
    <property type="entry name" value="TIF_eIF4e-like"/>
</dbReference>
<reference evidence="4" key="2">
    <citation type="submission" date="2020-04" db="EMBL/GenBank/DDBJ databases">
        <authorList>
            <consortium name="NCBI Genome Project"/>
        </authorList>
    </citation>
    <scope>NUCLEOTIDE SEQUENCE</scope>
    <source>
        <strain evidence="4">CBS 342.82</strain>
    </source>
</reference>